<organism evidence="1">
    <name type="scientific">Siphoviridae sp. ctsUY14</name>
    <dbReference type="NCBI Taxonomy" id="2825693"/>
    <lineage>
        <taxon>Viruses</taxon>
        <taxon>Duplodnaviria</taxon>
        <taxon>Heunggongvirae</taxon>
        <taxon>Uroviricota</taxon>
        <taxon>Caudoviricetes</taxon>
    </lineage>
</organism>
<sequence length="261" mass="30772">MLIFDEKKYAENIINNKRYETVKTQGRERCVLVRYLTSLNYSVEEIKKVLAEIPMSGGEYLSSKDKDVIFSKIIAKANEYEFVTNKVVKIYQSELDIIEQVEDDYARHLLFIYLVYYKWASTVSHLQFYSKKNDIMMVTENNNDVWKLAGLSKLRVADRYRLCNLLFNKGLYKIDNFKAYNYIYIPFAKDDGDVAIEISNFDNILGELLIYEKPTEYKRCIVCNAVIKKTRSPKKYCINCAYKENLRKTKERKKCLKTQAS</sequence>
<proteinExistence type="predicted"/>
<protein>
    <submittedName>
        <fullName evidence="1">Uncharacterized protein</fullName>
    </submittedName>
</protein>
<evidence type="ECO:0000313" key="1">
    <source>
        <dbReference type="EMBL" id="DAE02470.1"/>
    </source>
</evidence>
<reference evidence="1" key="1">
    <citation type="journal article" date="2021" name="Proc. Natl. Acad. Sci. U.S.A.">
        <title>A Catalog of Tens of Thousands of Viruses from Human Metagenomes Reveals Hidden Associations with Chronic Diseases.</title>
        <authorList>
            <person name="Tisza M.J."/>
            <person name="Buck C.B."/>
        </authorList>
    </citation>
    <scope>NUCLEOTIDE SEQUENCE</scope>
    <source>
        <strain evidence="1">CtsUY14</strain>
    </source>
</reference>
<dbReference type="EMBL" id="BK015346">
    <property type="protein sequence ID" value="DAE02470.1"/>
    <property type="molecule type" value="Genomic_DNA"/>
</dbReference>
<accession>A0A8S5P5W3</accession>
<name>A0A8S5P5W3_9CAUD</name>